<evidence type="ECO:0000313" key="6">
    <source>
        <dbReference type="Proteomes" id="UP000605670"/>
    </source>
</evidence>
<evidence type="ECO:0000259" key="4">
    <source>
        <dbReference type="Pfam" id="PF01145"/>
    </source>
</evidence>
<gene>
    <name evidence="5" type="ORF">GCM10011366_22560</name>
</gene>
<dbReference type="RefSeq" id="WP_229735199.1">
    <property type="nucleotide sequence ID" value="NZ_BAABKH010000003.1"/>
</dbReference>
<dbReference type="EMBL" id="BMEM01000003">
    <property type="protein sequence ID" value="GGF54206.1"/>
    <property type="molecule type" value="Genomic_DNA"/>
</dbReference>
<dbReference type="Proteomes" id="UP000605670">
    <property type="component" value="Unassembled WGS sequence"/>
</dbReference>
<feature type="region of interest" description="Disordered" evidence="2">
    <location>
        <begin position="309"/>
        <end position="328"/>
    </location>
</feature>
<evidence type="ECO:0000313" key="5">
    <source>
        <dbReference type="EMBL" id="GGF54206.1"/>
    </source>
</evidence>
<protein>
    <recommendedName>
        <fullName evidence="4">Band 7 domain-containing protein</fullName>
    </recommendedName>
</protein>
<organism evidence="5 6">
    <name type="scientific">Ornithinimicrobium tianjinense</name>
    <dbReference type="NCBI Taxonomy" id="1195761"/>
    <lineage>
        <taxon>Bacteria</taxon>
        <taxon>Bacillati</taxon>
        <taxon>Actinomycetota</taxon>
        <taxon>Actinomycetes</taxon>
        <taxon>Micrococcales</taxon>
        <taxon>Ornithinimicrobiaceae</taxon>
        <taxon>Ornithinimicrobium</taxon>
    </lineage>
</organism>
<dbReference type="AlphaFoldDB" id="A0A917F7A1"/>
<feature type="region of interest" description="Disordered" evidence="2">
    <location>
        <begin position="1"/>
        <end position="20"/>
    </location>
</feature>
<comment type="caution">
    <text evidence="5">The sequence shown here is derived from an EMBL/GenBank/DDBJ whole genome shotgun (WGS) entry which is preliminary data.</text>
</comment>
<proteinExistence type="predicted"/>
<keyword evidence="1" id="KW-0175">Coiled coil</keyword>
<dbReference type="InterPro" id="IPR001107">
    <property type="entry name" value="Band_7"/>
</dbReference>
<keyword evidence="3" id="KW-0472">Membrane</keyword>
<accession>A0A917F7A1</accession>
<name>A0A917F7A1_9MICO</name>
<keyword evidence="6" id="KW-1185">Reference proteome</keyword>
<keyword evidence="3" id="KW-1133">Transmembrane helix</keyword>
<feature type="coiled-coil region" evidence="1">
    <location>
        <begin position="243"/>
        <end position="277"/>
    </location>
</feature>
<evidence type="ECO:0000256" key="1">
    <source>
        <dbReference type="SAM" id="Coils"/>
    </source>
</evidence>
<evidence type="ECO:0000256" key="2">
    <source>
        <dbReference type="SAM" id="MobiDB-lite"/>
    </source>
</evidence>
<keyword evidence="3" id="KW-0812">Transmembrane</keyword>
<dbReference type="Pfam" id="PF01145">
    <property type="entry name" value="Band_7"/>
    <property type="match status" value="1"/>
</dbReference>
<sequence>MILRRDAAAETTASTEGRTAPQRRRLRWGLIIAGMVAGLLAVVGLGSAATAFQSAQSGEVGVVQNGYILIPTDPNLMGCIAPETTQNQFTNDVFWYPARQISWDATGGEGAERTPYVVVSNASAPAELTVPVVVTMDLTQDCDALMDFHRNMGTKYSAWMDSERQPSDGWTSLLNYAVGQPTEVTLVRLAQKYPWQEIWNDETIRAEFEKTLAAELPKRIQDRTGGEYFTNIQVTVGKPDPVNDELKAAIAREQTAVAEANAKREAADADLAVAESETKVAKQRALQQQAEIEGYPSVEDYLRAQLIDQGGNPYQPTVVWPGAPSSSP</sequence>
<reference evidence="5" key="2">
    <citation type="submission" date="2020-09" db="EMBL/GenBank/DDBJ databases">
        <authorList>
            <person name="Sun Q."/>
            <person name="Zhou Y."/>
        </authorList>
    </citation>
    <scope>NUCLEOTIDE SEQUENCE</scope>
    <source>
        <strain evidence="5">CGMCC 1.12160</strain>
    </source>
</reference>
<evidence type="ECO:0000256" key="3">
    <source>
        <dbReference type="SAM" id="Phobius"/>
    </source>
</evidence>
<feature type="domain" description="Band 7" evidence="4">
    <location>
        <begin position="55"/>
        <end position="269"/>
    </location>
</feature>
<reference evidence="5" key="1">
    <citation type="journal article" date="2014" name="Int. J. Syst. Evol. Microbiol.">
        <title>Complete genome sequence of Corynebacterium casei LMG S-19264T (=DSM 44701T), isolated from a smear-ripened cheese.</title>
        <authorList>
            <consortium name="US DOE Joint Genome Institute (JGI-PGF)"/>
            <person name="Walter F."/>
            <person name="Albersmeier A."/>
            <person name="Kalinowski J."/>
            <person name="Ruckert C."/>
        </authorList>
    </citation>
    <scope>NUCLEOTIDE SEQUENCE</scope>
    <source>
        <strain evidence="5">CGMCC 1.12160</strain>
    </source>
</reference>
<feature type="transmembrane region" description="Helical" evidence="3">
    <location>
        <begin position="28"/>
        <end position="52"/>
    </location>
</feature>